<dbReference type="Proteomes" id="UP001479436">
    <property type="component" value="Unassembled WGS sequence"/>
</dbReference>
<feature type="region of interest" description="Disordered" evidence="1">
    <location>
        <begin position="78"/>
        <end position="192"/>
    </location>
</feature>
<evidence type="ECO:0000313" key="3">
    <source>
        <dbReference type="Proteomes" id="UP001479436"/>
    </source>
</evidence>
<sequence length="273" mass="30204">MSEIEHKQNESTNDEPDERTIGFQRTSEGEGNNLPENLLNDRLKRLSVVLPEPVSGITPHTAIGNSIQPTKAKEAVVAAATSASKPGRTHQQLPFKSQFLTLPNFRREKSPGVSPESSPKDNTFSLFKKAAQPPSLSTSPNKTTSTSKEEPPSSNSSSTISTGNDNSGHSPSRSKDSSDSSITSQNQGSPLTRTQQKLLLQRQHFLAGDANYLQHPKNQLRLTKETERIQREFIGVQQFENPLTDSLKRVMERKRVEVVRISPSKSTNISHFH</sequence>
<name>A0ABR2WWS0_9FUNG</name>
<feature type="compositionally biased region" description="Polar residues" evidence="1">
    <location>
        <begin position="89"/>
        <end position="101"/>
    </location>
</feature>
<keyword evidence="3" id="KW-1185">Reference proteome</keyword>
<dbReference type="Pfam" id="PF10452">
    <property type="entry name" value="TCO89"/>
    <property type="match status" value="1"/>
</dbReference>
<dbReference type="EMBL" id="JASJQH010000204">
    <property type="protein sequence ID" value="KAK9765974.1"/>
    <property type="molecule type" value="Genomic_DNA"/>
</dbReference>
<accession>A0ABR2WWS0</accession>
<feature type="compositionally biased region" description="Polar residues" evidence="1">
    <location>
        <begin position="115"/>
        <end position="125"/>
    </location>
</feature>
<feature type="compositionally biased region" description="Low complexity" evidence="1">
    <location>
        <begin position="179"/>
        <end position="192"/>
    </location>
</feature>
<evidence type="ECO:0000256" key="1">
    <source>
        <dbReference type="SAM" id="MobiDB-lite"/>
    </source>
</evidence>
<evidence type="ECO:0000313" key="2">
    <source>
        <dbReference type="EMBL" id="KAK9765974.1"/>
    </source>
</evidence>
<feature type="region of interest" description="Disordered" evidence="1">
    <location>
        <begin position="1"/>
        <end position="38"/>
    </location>
</feature>
<feature type="compositionally biased region" description="Low complexity" evidence="1">
    <location>
        <begin position="29"/>
        <end position="38"/>
    </location>
</feature>
<dbReference type="InterPro" id="IPR018857">
    <property type="entry name" value="TORC1_cplx_su_TCO89"/>
</dbReference>
<feature type="compositionally biased region" description="Low complexity" evidence="1">
    <location>
        <begin position="133"/>
        <end position="171"/>
    </location>
</feature>
<gene>
    <name evidence="2" type="ORF">K7432_005294</name>
</gene>
<protein>
    <submittedName>
        <fullName evidence="2">Uncharacterized protein</fullName>
    </submittedName>
</protein>
<organism evidence="2 3">
    <name type="scientific">Basidiobolus ranarum</name>
    <dbReference type="NCBI Taxonomy" id="34480"/>
    <lineage>
        <taxon>Eukaryota</taxon>
        <taxon>Fungi</taxon>
        <taxon>Fungi incertae sedis</taxon>
        <taxon>Zoopagomycota</taxon>
        <taxon>Entomophthoromycotina</taxon>
        <taxon>Basidiobolomycetes</taxon>
        <taxon>Basidiobolales</taxon>
        <taxon>Basidiobolaceae</taxon>
        <taxon>Basidiobolus</taxon>
    </lineage>
</organism>
<proteinExistence type="predicted"/>
<comment type="caution">
    <text evidence="2">The sequence shown here is derived from an EMBL/GenBank/DDBJ whole genome shotgun (WGS) entry which is preliminary data.</text>
</comment>
<reference evidence="2 3" key="1">
    <citation type="submission" date="2023-04" db="EMBL/GenBank/DDBJ databases">
        <title>Genome of Basidiobolus ranarum AG-B5.</title>
        <authorList>
            <person name="Stajich J.E."/>
            <person name="Carter-House D."/>
            <person name="Gryganskyi A."/>
        </authorList>
    </citation>
    <scope>NUCLEOTIDE SEQUENCE [LARGE SCALE GENOMIC DNA]</scope>
    <source>
        <strain evidence="2 3">AG-B5</strain>
    </source>
</reference>